<evidence type="ECO:0000313" key="2">
    <source>
        <dbReference type="EMBL" id="ROP41792.1"/>
    </source>
</evidence>
<keyword evidence="1" id="KW-0812">Transmembrane</keyword>
<reference evidence="2 3" key="1">
    <citation type="submission" date="2018-11" db="EMBL/GenBank/DDBJ databases">
        <title>Sequencing the genomes of 1000 actinobacteria strains.</title>
        <authorList>
            <person name="Klenk H.-P."/>
        </authorList>
    </citation>
    <scope>NUCLEOTIDE SEQUENCE [LARGE SCALE GENOMIC DNA]</scope>
    <source>
        <strain evidence="2 3">DSM 44231</strain>
    </source>
</reference>
<evidence type="ECO:0000313" key="3">
    <source>
        <dbReference type="Proteomes" id="UP000268727"/>
    </source>
</evidence>
<accession>A0A3N1HHJ9</accession>
<feature type="transmembrane region" description="Helical" evidence="1">
    <location>
        <begin position="36"/>
        <end position="58"/>
    </location>
</feature>
<dbReference type="OrthoDB" id="3699719at2"/>
<dbReference type="AlphaFoldDB" id="A0A3N1HHJ9"/>
<dbReference type="Proteomes" id="UP000268727">
    <property type="component" value="Unassembled WGS sequence"/>
</dbReference>
<sequence length="67" mass="7022">MNKEPNSSLTRGRALLAVLLVSSVVANVATQAFGLSSYISAAFGMVAVASGVTLFSSYRKNLKGSRR</sequence>
<gene>
    <name evidence="2" type="ORF">EDD40_7245</name>
</gene>
<organism evidence="2 3">
    <name type="scientific">Saccharothrix texasensis</name>
    <dbReference type="NCBI Taxonomy" id="103734"/>
    <lineage>
        <taxon>Bacteria</taxon>
        <taxon>Bacillati</taxon>
        <taxon>Actinomycetota</taxon>
        <taxon>Actinomycetes</taxon>
        <taxon>Pseudonocardiales</taxon>
        <taxon>Pseudonocardiaceae</taxon>
        <taxon>Saccharothrix</taxon>
    </lineage>
</organism>
<comment type="caution">
    <text evidence="2">The sequence shown here is derived from an EMBL/GenBank/DDBJ whole genome shotgun (WGS) entry which is preliminary data.</text>
</comment>
<keyword evidence="3" id="KW-1185">Reference proteome</keyword>
<dbReference type="RefSeq" id="WP_123746836.1">
    <property type="nucleotide sequence ID" value="NZ_RJKM01000001.1"/>
</dbReference>
<evidence type="ECO:0000256" key="1">
    <source>
        <dbReference type="SAM" id="Phobius"/>
    </source>
</evidence>
<keyword evidence="1" id="KW-0472">Membrane</keyword>
<name>A0A3N1HHJ9_9PSEU</name>
<protein>
    <submittedName>
        <fullName evidence="2">Uncharacterized protein</fullName>
    </submittedName>
</protein>
<keyword evidence="1" id="KW-1133">Transmembrane helix</keyword>
<proteinExistence type="predicted"/>
<dbReference type="EMBL" id="RJKM01000001">
    <property type="protein sequence ID" value="ROP41792.1"/>
    <property type="molecule type" value="Genomic_DNA"/>
</dbReference>